<comment type="caution">
    <text evidence="2">The sequence shown here is derived from an EMBL/GenBank/DDBJ whole genome shotgun (WGS) entry which is preliminary data.</text>
</comment>
<dbReference type="InterPro" id="IPR036291">
    <property type="entry name" value="NAD(P)-bd_dom_sf"/>
</dbReference>
<evidence type="ECO:0000313" key="3">
    <source>
        <dbReference type="Proteomes" id="UP001596310"/>
    </source>
</evidence>
<accession>A0ABW1UK12</accession>
<dbReference type="PANTHER" id="PTHR43054">
    <property type="match status" value="1"/>
</dbReference>
<dbReference type="SUPFAM" id="SSF55347">
    <property type="entry name" value="Glyceraldehyde-3-phosphate dehydrogenase-like, C-terminal domain"/>
    <property type="match status" value="1"/>
</dbReference>
<dbReference type="Gene3D" id="3.30.360.10">
    <property type="entry name" value="Dihydrodipicolinate Reductase, domain 2"/>
    <property type="match status" value="1"/>
</dbReference>
<gene>
    <name evidence="2" type="ORF">ACFQHW_01625</name>
</gene>
<protein>
    <submittedName>
        <fullName evidence="2">Gfo/Idh/MocA family protein</fullName>
    </submittedName>
</protein>
<name>A0ABW1UK12_9LACO</name>
<dbReference type="SUPFAM" id="SSF51735">
    <property type="entry name" value="NAD(P)-binding Rossmann-fold domains"/>
    <property type="match status" value="1"/>
</dbReference>
<dbReference type="Pfam" id="PF01408">
    <property type="entry name" value="GFO_IDH_MocA"/>
    <property type="match status" value="1"/>
</dbReference>
<feature type="domain" description="Gfo/Idh/MocA-like oxidoreductase N-terminal" evidence="1">
    <location>
        <begin position="3"/>
        <end position="115"/>
    </location>
</feature>
<proteinExistence type="predicted"/>
<evidence type="ECO:0000313" key="2">
    <source>
        <dbReference type="EMBL" id="MFC6314270.1"/>
    </source>
</evidence>
<dbReference type="EMBL" id="JBHSSM010000005">
    <property type="protein sequence ID" value="MFC6314270.1"/>
    <property type="molecule type" value="Genomic_DNA"/>
</dbReference>
<reference evidence="3" key="1">
    <citation type="journal article" date="2019" name="Int. J. Syst. Evol. Microbiol.">
        <title>The Global Catalogue of Microorganisms (GCM) 10K type strain sequencing project: providing services to taxonomists for standard genome sequencing and annotation.</title>
        <authorList>
            <consortium name="The Broad Institute Genomics Platform"/>
            <consortium name="The Broad Institute Genome Sequencing Center for Infectious Disease"/>
            <person name="Wu L."/>
            <person name="Ma J."/>
        </authorList>
    </citation>
    <scope>NUCLEOTIDE SEQUENCE [LARGE SCALE GENOMIC DNA]</scope>
    <source>
        <strain evidence="3">CCM 8897</strain>
    </source>
</reference>
<dbReference type="Proteomes" id="UP001596310">
    <property type="component" value="Unassembled WGS sequence"/>
</dbReference>
<dbReference type="PANTHER" id="PTHR43054:SF1">
    <property type="entry name" value="SCYLLO-INOSITOL 2-DEHYDROGENASE (NADP(+)) IOLU"/>
    <property type="match status" value="1"/>
</dbReference>
<keyword evidence="3" id="KW-1185">Reference proteome</keyword>
<evidence type="ECO:0000259" key="1">
    <source>
        <dbReference type="Pfam" id="PF01408"/>
    </source>
</evidence>
<dbReference type="Gene3D" id="3.40.50.720">
    <property type="entry name" value="NAD(P)-binding Rossmann-like Domain"/>
    <property type="match status" value="1"/>
</dbReference>
<organism evidence="2 3">
    <name type="scientific">Lapidilactobacillus achengensis</name>
    <dbReference type="NCBI Taxonomy" id="2486000"/>
    <lineage>
        <taxon>Bacteria</taxon>
        <taxon>Bacillati</taxon>
        <taxon>Bacillota</taxon>
        <taxon>Bacilli</taxon>
        <taxon>Lactobacillales</taxon>
        <taxon>Lactobacillaceae</taxon>
        <taxon>Lapidilactobacillus</taxon>
    </lineage>
</organism>
<sequence>MTNVGTIGTSQITKTFVEACIASRAFTVSHLYSRDKAKAQALIDDLFLPEATAHDDLEAFFTAPDLEVVYVASPNSLHFAHVKAALEHGKSVIVEKPAFATIAEYDEIDAYLQAHPDLHVIEAARHLFDSNYLTAQEKVRQLTEITGATLTYMKYSSRFDAFQAGQNPNIFSPKFAGGALYDLGVYLLYAAVDWFGVPESSAYYATKADNGIDLHGLARLHYPKFDVALIFGKDQQSFLASEIYSHRKTLWLDNLGEPTQVRLYDSPAVYQDLSQHTAENSLVEEVNAISLMFTNREEDKFKHYWQLAGQVNRLLVELRASAGIVFESDQTK</sequence>
<dbReference type="InterPro" id="IPR000683">
    <property type="entry name" value="Gfo/Idh/MocA-like_OxRdtase_N"/>
</dbReference>
<dbReference type="RefSeq" id="WP_164511059.1">
    <property type="nucleotide sequence ID" value="NZ_JBHSSM010000005.1"/>
</dbReference>